<dbReference type="GO" id="GO:0005737">
    <property type="term" value="C:cytoplasm"/>
    <property type="evidence" value="ECO:0007669"/>
    <property type="project" value="UniProtKB-SubCell"/>
</dbReference>
<evidence type="ECO:0000256" key="12">
    <source>
        <dbReference type="ARBA" id="ARBA00048366"/>
    </source>
</evidence>
<dbReference type="GO" id="GO:0005524">
    <property type="term" value="F:ATP binding"/>
    <property type="evidence" value="ECO:0007669"/>
    <property type="project" value="UniProtKB-UniRule"/>
</dbReference>
<dbReference type="InterPro" id="IPR006070">
    <property type="entry name" value="Sua5-like_dom"/>
</dbReference>
<feature type="binding site" evidence="14">
    <location>
        <position position="224"/>
    </location>
    <ligand>
        <name>ATP</name>
        <dbReference type="ChEBI" id="CHEBI:30616"/>
    </ligand>
</feature>
<dbReference type="AlphaFoldDB" id="A0A7H9AN86"/>
<dbReference type="SUPFAM" id="SSF55821">
    <property type="entry name" value="YrdC/RibB"/>
    <property type="match status" value="1"/>
</dbReference>
<feature type="binding site" evidence="14">
    <location>
        <position position="174"/>
    </location>
    <ligand>
        <name>L-threonine</name>
        <dbReference type="ChEBI" id="CHEBI:57926"/>
    </ligand>
</feature>
<feature type="binding site" evidence="14">
    <location>
        <position position="60"/>
    </location>
    <ligand>
        <name>L-threonine</name>
        <dbReference type="ChEBI" id="CHEBI:57926"/>
    </ligand>
</feature>
<keyword evidence="7 13" id="KW-0819">tRNA processing</keyword>
<dbReference type="GO" id="GO:0006450">
    <property type="term" value="P:regulation of translational fidelity"/>
    <property type="evidence" value="ECO:0007669"/>
    <property type="project" value="TreeGrafter"/>
</dbReference>
<dbReference type="PROSITE" id="PS51163">
    <property type="entry name" value="YRDC"/>
    <property type="match status" value="1"/>
</dbReference>
<keyword evidence="6 13" id="KW-0808">Transferase</keyword>
<evidence type="ECO:0000313" key="17">
    <source>
        <dbReference type="Proteomes" id="UP000509302"/>
    </source>
</evidence>
<dbReference type="InterPro" id="IPR038385">
    <property type="entry name" value="Sua5/YwlC_C"/>
</dbReference>
<evidence type="ECO:0000256" key="13">
    <source>
        <dbReference type="PIRNR" id="PIRNR004930"/>
    </source>
</evidence>
<dbReference type="GO" id="GO:0008033">
    <property type="term" value="P:tRNA processing"/>
    <property type="evidence" value="ECO:0007669"/>
    <property type="project" value="UniProtKB-KW"/>
</dbReference>
<evidence type="ECO:0000256" key="8">
    <source>
        <dbReference type="ARBA" id="ARBA00022695"/>
    </source>
</evidence>
<evidence type="ECO:0000256" key="1">
    <source>
        <dbReference type="ARBA" id="ARBA00004496"/>
    </source>
</evidence>
<organism evidence="16 17">
    <name type="scientific">Costertonia aggregata</name>
    <dbReference type="NCBI Taxonomy" id="343403"/>
    <lineage>
        <taxon>Bacteria</taxon>
        <taxon>Pseudomonadati</taxon>
        <taxon>Bacteroidota</taxon>
        <taxon>Flavobacteriia</taxon>
        <taxon>Flavobacteriales</taxon>
        <taxon>Flavobacteriaceae</taxon>
        <taxon>Costertonia</taxon>
    </lineage>
</organism>
<evidence type="ECO:0000256" key="9">
    <source>
        <dbReference type="ARBA" id="ARBA00022741"/>
    </source>
</evidence>
<evidence type="ECO:0000256" key="6">
    <source>
        <dbReference type="ARBA" id="ARBA00022679"/>
    </source>
</evidence>
<evidence type="ECO:0000256" key="3">
    <source>
        <dbReference type="ARBA" id="ARBA00012584"/>
    </source>
</evidence>
<feature type="binding site" evidence="14">
    <location>
        <position position="110"/>
    </location>
    <ligand>
        <name>ATP</name>
        <dbReference type="ChEBI" id="CHEBI:30616"/>
    </ligand>
</feature>
<reference evidence="16 17" key="1">
    <citation type="journal article" date="2006" name="Int. J. Syst. Evol. Microbiol.">
        <title>Costertonia aggregata gen. nov., sp. nov., a mesophilic marine bacterium of the family Flavobacteriaceae, isolated from a mature biofilm.</title>
        <authorList>
            <person name="Kwon K.K."/>
            <person name="Lee Y.K."/>
            <person name="Lee H.K."/>
        </authorList>
    </citation>
    <scope>NUCLEOTIDE SEQUENCE [LARGE SCALE GENOMIC DNA]</scope>
    <source>
        <strain evidence="16 17">KCCM 42265</strain>
    </source>
</reference>
<comment type="catalytic activity">
    <reaction evidence="12 13">
        <text>L-threonine + hydrogencarbonate + ATP = L-threonylcarbamoyladenylate + diphosphate + H2O</text>
        <dbReference type="Rhea" id="RHEA:36407"/>
        <dbReference type="ChEBI" id="CHEBI:15377"/>
        <dbReference type="ChEBI" id="CHEBI:17544"/>
        <dbReference type="ChEBI" id="CHEBI:30616"/>
        <dbReference type="ChEBI" id="CHEBI:33019"/>
        <dbReference type="ChEBI" id="CHEBI:57926"/>
        <dbReference type="ChEBI" id="CHEBI:73682"/>
        <dbReference type="EC" id="2.7.7.87"/>
    </reaction>
</comment>
<dbReference type="EMBL" id="CP058595">
    <property type="protein sequence ID" value="QLG44887.1"/>
    <property type="molecule type" value="Genomic_DNA"/>
</dbReference>
<gene>
    <name evidence="16" type="ORF">HYG79_05800</name>
</gene>
<dbReference type="GO" id="GO:0003725">
    <property type="term" value="F:double-stranded RNA binding"/>
    <property type="evidence" value="ECO:0007669"/>
    <property type="project" value="UniProtKB-UniRule"/>
</dbReference>
<name>A0A7H9AN86_9FLAO</name>
<feature type="binding site" evidence="14">
    <location>
        <position position="134"/>
    </location>
    <ligand>
        <name>L-threonine</name>
        <dbReference type="ChEBI" id="CHEBI:57926"/>
    </ligand>
</feature>
<keyword evidence="17" id="KW-1185">Reference proteome</keyword>
<protein>
    <recommendedName>
        <fullName evidence="4 13">Threonylcarbamoyl-AMP synthase</fullName>
        <shortName evidence="13">TC-AMP synthase</shortName>
        <ecNumber evidence="3 13">2.7.7.87</ecNumber>
    </recommendedName>
    <alternativeName>
        <fullName evidence="11 13">L-threonylcarbamoyladenylate synthase</fullName>
    </alternativeName>
</protein>
<proteinExistence type="inferred from homology"/>
<dbReference type="InterPro" id="IPR017945">
    <property type="entry name" value="DHBP_synth_RibB-like_a/b_dom"/>
</dbReference>
<keyword evidence="5 13" id="KW-0963">Cytoplasm</keyword>
<feature type="binding site" evidence="14">
    <location>
        <position position="55"/>
    </location>
    <ligand>
        <name>ATP</name>
        <dbReference type="ChEBI" id="CHEBI:30616"/>
    </ligand>
</feature>
<accession>A0A7H9AN86</accession>
<feature type="binding site" evidence="14">
    <location>
        <position position="114"/>
    </location>
    <ligand>
        <name>L-threonine</name>
        <dbReference type="ChEBI" id="CHEBI:57926"/>
    </ligand>
</feature>
<evidence type="ECO:0000256" key="5">
    <source>
        <dbReference type="ARBA" id="ARBA00022490"/>
    </source>
</evidence>
<dbReference type="FunFam" id="3.90.870.10:FF:000009">
    <property type="entry name" value="Threonylcarbamoyl-AMP synthase, putative"/>
    <property type="match status" value="1"/>
</dbReference>
<dbReference type="PIRSF" id="PIRSF004930">
    <property type="entry name" value="Tln_factor_SUA5"/>
    <property type="match status" value="1"/>
</dbReference>
<evidence type="ECO:0000256" key="14">
    <source>
        <dbReference type="PIRSR" id="PIRSR004930-1"/>
    </source>
</evidence>
<feature type="binding site" evidence="14">
    <location>
        <position position="188"/>
    </location>
    <ligand>
        <name>ATP</name>
        <dbReference type="ChEBI" id="CHEBI:30616"/>
    </ligand>
</feature>
<keyword evidence="9 13" id="KW-0547">Nucleotide-binding</keyword>
<evidence type="ECO:0000256" key="11">
    <source>
        <dbReference type="ARBA" id="ARBA00029774"/>
    </source>
</evidence>
<dbReference type="EC" id="2.7.7.87" evidence="3 13"/>
<dbReference type="KEGG" id="cagg:HYG79_05800"/>
<dbReference type="RefSeq" id="WP_179241177.1">
    <property type="nucleotide sequence ID" value="NZ_CP058595.1"/>
</dbReference>
<feature type="binding site" evidence="14">
    <location>
        <position position="51"/>
    </location>
    <ligand>
        <name>ATP</name>
        <dbReference type="ChEBI" id="CHEBI:30616"/>
    </ligand>
</feature>
<comment type="function">
    <text evidence="13">Required for the formation of a threonylcarbamoyl group on adenosine at position 37 (t(6)A37) in tRNAs that read codons beginning with adenine.</text>
</comment>
<dbReference type="InterPro" id="IPR050156">
    <property type="entry name" value="TC-AMP_synthase_SUA5"/>
</dbReference>
<sequence length="317" mass="34701">MNSVITTDIAYCQKLLRDNKIVAIPTETVYGLAGNSNEEKAIRQIFEIKGRPLFNPLIVHIHQLSQMDTLVSEVPKPAKALMKAFWPGPLTLILPKKEGVSDLITAGKPTVGLRMPKHPMTRELLKGLDFPVAAPSANPFTKVSSTSADHVASYFGNKIPAILDGGPCEVGLESTIIGFENDTPIVYRKGGISLEAIKACVGEVRLLTKEENSPTAPGMLLKHYSPNTKLMVSDTVEKSISENSHLKIGVLTFYKDDYKNCTVKVLSKTSDINEAAQQLFAALHELDHMNLDIIIAERFPEEGLGISINDRLERAAN</sequence>
<dbReference type="Pfam" id="PF01300">
    <property type="entry name" value="Sua5_yciO_yrdC"/>
    <property type="match status" value="1"/>
</dbReference>
<dbReference type="Gene3D" id="3.40.50.11030">
    <property type="entry name" value="Threonylcarbamoyl-AMP synthase, C-terminal domain"/>
    <property type="match status" value="1"/>
</dbReference>
<evidence type="ECO:0000256" key="4">
    <source>
        <dbReference type="ARBA" id="ARBA00015492"/>
    </source>
</evidence>
<evidence type="ECO:0000256" key="7">
    <source>
        <dbReference type="ARBA" id="ARBA00022694"/>
    </source>
</evidence>
<dbReference type="Proteomes" id="UP000509302">
    <property type="component" value="Chromosome"/>
</dbReference>
<evidence type="ECO:0000256" key="2">
    <source>
        <dbReference type="ARBA" id="ARBA00007663"/>
    </source>
</evidence>
<comment type="similarity">
    <text evidence="2 13">Belongs to the SUA5 family.</text>
</comment>
<evidence type="ECO:0000313" key="16">
    <source>
        <dbReference type="EMBL" id="QLG44887.1"/>
    </source>
</evidence>
<dbReference type="PANTHER" id="PTHR17490">
    <property type="entry name" value="SUA5"/>
    <property type="match status" value="1"/>
</dbReference>
<feature type="binding site" evidence="14">
    <location>
        <position position="136"/>
    </location>
    <ligand>
        <name>ATP</name>
        <dbReference type="ChEBI" id="CHEBI:30616"/>
    </ligand>
</feature>
<evidence type="ECO:0000256" key="10">
    <source>
        <dbReference type="ARBA" id="ARBA00022840"/>
    </source>
</evidence>
<feature type="domain" description="YrdC-like" evidence="15">
    <location>
        <begin position="6"/>
        <end position="192"/>
    </location>
</feature>
<keyword evidence="10 13" id="KW-0067">ATP-binding</keyword>
<dbReference type="InterPro" id="IPR005145">
    <property type="entry name" value="Sua5_C"/>
</dbReference>
<dbReference type="Gene3D" id="3.90.870.10">
    <property type="entry name" value="DHBP synthase"/>
    <property type="match status" value="1"/>
</dbReference>
<keyword evidence="8 13" id="KW-0548">Nucleotidyltransferase</keyword>
<dbReference type="GO" id="GO:0061710">
    <property type="term" value="F:L-threonylcarbamoyladenylate synthase"/>
    <property type="evidence" value="ECO:0007669"/>
    <property type="project" value="UniProtKB-EC"/>
</dbReference>
<feature type="binding site" evidence="14">
    <location>
        <position position="28"/>
    </location>
    <ligand>
        <name>L-threonine</name>
        <dbReference type="ChEBI" id="CHEBI:57926"/>
    </ligand>
</feature>
<dbReference type="InterPro" id="IPR010923">
    <property type="entry name" value="T(6)A37_SUA5"/>
</dbReference>
<comment type="subcellular location">
    <subcellularLocation>
        <location evidence="1 13">Cytoplasm</location>
    </subcellularLocation>
</comment>
<evidence type="ECO:0000259" key="15">
    <source>
        <dbReference type="PROSITE" id="PS51163"/>
    </source>
</evidence>
<dbReference type="GO" id="GO:0000049">
    <property type="term" value="F:tRNA binding"/>
    <property type="evidence" value="ECO:0007669"/>
    <property type="project" value="TreeGrafter"/>
</dbReference>
<feature type="binding site" evidence="14">
    <location>
        <position position="144"/>
    </location>
    <ligand>
        <name>ATP</name>
        <dbReference type="ChEBI" id="CHEBI:30616"/>
    </ligand>
</feature>
<dbReference type="NCBIfam" id="TIGR00057">
    <property type="entry name" value="L-threonylcarbamoyladenylate synthase"/>
    <property type="match status" value="1"/>
</dbReference>
<dbReference type="PANTHER" id="PTHR17490:SF16">
    <property type="entry name" value="THREONYLCARBAMOYL-AMP SYNTHASE"/>
    <property type="match status" value="1"/>
</dbReference>
<dbReference type="Pfam" id="PF03481">
    <property type="entry name" value="Sua5_C"/>
    <property type="match status" value="1"/>
</dbReference>